<keyword evidence="2" id="KW-1185">Reference proteome</keyword>
<dbReference type="SUPFAM" id="SSF56059">
    <property type="entry name" value="Glutathione synthetase ATP-binding domain-like"/>
    <property type="match status" value="1"/>
</dbReference>
<dbReference type="InterPro" id="IPR026838">
    <property type="entry name" value="YheC/D"/>
</dbReference>
<evidence type="ECO:0000313" key="2">
    <source>
        <dbReference type="Proteomes" id="UP000625210"/>
    </source>
</evidence>
<accession>A0A8J2VFP3</accession>
<dbReference type="Gene3D" id="3.30.470.20">
    <property type="entry name" value="ATP-grasp fold, B domain"/>
    <property type="match status" value="1"/>
</dbReference>
<proteinExistence type="predicted"/>
<dbReference type="AlphaFoldDB" id="A0A8J2VFP3"/>
<dbReference type="Proteomes" id="UP000625210">
    <property type="component" value="Unassembled WGS sequence"/>
</dbReference>
<dbReference type="EMBL" id="BMHQ01000001">
    <property type="protein sequence ID" value="GGE04546.1"/>
    <property type="molecule type" value="Genomic_DNA"/>
</dbReference>
<evidence type="ECO:0008006" key="3">
    <source>
        <dbReference type="Google" id="ProtNLM"/>
    </source>
</evidence>
<dbReference type="Pfam" id="PF14398">
    <property type="entry name" value="ATPgrasp_YheCD"/>
    <property type="match status" value="1"/>
</dbReference>
<comment type="caution">
    <text evidence="1">The sequence shown here is derived from an EMBL/GenBank/DDBJ whole genome shotgun (WGS) entry which is preliminary data.</text>
</comment>
<protein>
    <recommendedName>
        <fullName evidence="3">ATP-grasp domain-containing protein</fullName>
    </recommendedName>
</protein>
<evidence type="ECO:0000313" key="1">
    <source>
        <dbReference type="EMBL" id="GGE04546.1"/>
    </source>
</evidence>
<organism evidence="1 2">
    <name type="scientific">Marinithermofilum abyssi</name>
    <dbReference type="NCBI Taxonomy" id="1571185"/>
    <lineage>
        <taxon>Bacteria</taxon>
        <taxon>Bacillati</taxon>
        <taxon>Bacillota</taxon>
        <taxon>Bacilli</taxon>
        <taxon>Bacillales</taxon>
        <taxon>Thermoactinomycetaceae</taxon>
        <taxon>Marinithermofilum</taxon>
    </lineage>
</organism>
<gene>
    <name evidence="1" type="ORF">GCM10011571_01990</name>
</gene>
<name>A0A8J2VFP3_9BACL</name>
<reference evidence="1" key="2">
    <citation type="submission" date="2020-09" db="EMBL/GenBank/DDBJ databases">
        <authorList>
            <person name="Sun Q."/>
            <person name="Zhou Y."/>
        </authorList>
    </citation>
    <scope>NUCLEOTIDE SEQUENCE</scope>
    <source>
        <strain evidence="1">CGMCC 1.15179</strain>
    </source>
</reference>
<sequence length="93" mass="10686">MVPLGKVLAANKLNETEISRELANLAHQISHTLGSYYGMRVLGVDMAVDKKGKVWFIEANTNPVVRRLFKDFGNKQMYQKVLHTQKYIEAMYQ</sequence>
<reference evidence="1" key="1">
    <citation type="journal article" date="2014" name="Int. J. Syst. Evol. Microbiol.">
        <title>Complete genome sequence of Corynebacterium casei LMG S-19264T (=DSM 44701T), isolated from a smear-ripened cheese.</title>
        <authorList>
            <consortium name="US DOE Joint Genome Institute (JGI-PGF)"/>
            <person name="Walter F."/>
            <person name="Albersmeier A."/>
            <person name="Kalinowski J."/>
            <person name="Ruckert C."/>
        </authorList>
    </citation>
    <scope>NUCLEOTIDE SEQUENCE</scope>
    <source>
        <strain evidence="1">CGMCC 1.15179</strain>
    </source>
</reference>